<dbReference type="Pfam" id="PF13528">
    <property type="entry name" value="Glyco_trans_1_3"/>
    <property type="match status" value="1"/>
</dbReference>
<sequence length="371" mass="42273">MVLVLYLYKNIILNKNDMKILYGVQGTGNGHISRCRTLAKALKKAGADVDYILSGRDPKDYFDMQAFGNYRTFSGLSFATLNGKINFRKTIQRIRAFRLIKDVRDLDLSKYDCIISDFEPVSAWAAHHQNRDCLGISNQSICHYLKPKEYGMIANVIMKYYAPVTKPIGLHWFHFGQKLIPPMIDSFETQPTEDGKIVVYLPFEDLQEIAQLVNQFPQYQFCCFHPDVKQISERKNLLLQPLSRDTFTQALLSCSGIISNTGFALISEALSLGKKILTKPVAGQFEQVYNAQCLQSLDMATVMENLSSLKLKYWLSLPSTKPIIYPNVADELANWIISGQKETLLSLSQRLWQQTVFPDNVRQQIKSLGYV</sequence>
<dbReference type="Proteomes" id="UP000247483">
    <property type="component" value="Unassembled WGS sequence"/>
</dbReference>
<reference evidence="1 2" key="1">
    <citation type="submission" date="2018-05" db="EMBL/GenBank/DDBJ databases">
        <title>Reference genomes for bee gut microbiota database.</title>
        <authorList>
            <person name="Ellegaard K.M."/>
        </authorList>
    </citation>
    <scope>NUCLEOTIDE SEQUENCE [LARGE SCALE GENOMIC DNA]</scope>
    <source>
        <strain evidence="1 2">ESL0177</strain>
    </source>
</reference>
<dbReference type="SUPFAM" id="SSF53756">
    <property type="entry name" value="UDP-Glycosyltransferase/glycogen phosphorylase"/>
    <property type="match status" value="1"/>
</dbReference>
<protein>
    <submittedName>
        <fullName evidence="1">Glycosyltransferase</fullName>
    </submittedName>
</protein>
<dbReference type="GO" id="GO:0016740">
    <property type="term" value="F:transferase activity"/>
    <property type="evidence" value="ECO:0007669"/>
    <property type="project" value="UniProtKB-KW"/>
</dbReference>
<evidence type="ECO:0000313" key="1">
    <source>
        <dbReference type="EMBL" id="PXZ03395.1"/>
    </source>
</evidence>
<dbReference type="AlphaFoldDB" id="A0A2V4DRV3"/>
<dbReference type="NCBIfam" id="TIGR00661">
    <property type="entry name" value="MJ1255"/>
    <property type="match status" value="1"/>
</dbReference>
<proteinExistence type="predicted"/>
<keyword evidence="1" id="KW-0808">Transferase</keyword>
<evidence type="ECO:0000313" key="2">
    <source>
        <dbReference type="Proteomes" id="UP000247483"/>
    </source>
</evidence>
<dbReference type="EMBL" id="QGLP01000006">
    <property type="protein sequence ID" value="PXZ03395.1"/>
    <property type="molecule type" value="Genomic_DNA"/>
</dbReference>
<dbReference type="InterPro" id="IPR005262">
    <property type="entry name" value="MJ1255-like"/>
</dbReference>
<name>A0A2V4DRV3_9GAMM</name>
<accession>A0A2V4DRV3</accession>
<organism evidence="1 2">
    <name type="scientific">Gilliamella apicola</name>
    <dbReference type="NCBI Taxonomy" id="1196095"/>
    <lineage>
        <taxon>Bacteria</taxon>
        <taxon>Pseudomonadati</taxon>
        <taxon>Pseudomonadota</taxon>
        <taxon>Gammaproteobacteria</taxon>
        <taxon>Orbales</taxon>
        <taxon>Orbaceae</taxon>
        <taxon>Gilliamella</taxon>
    </lineage>
</organism>
<comment type="caution">
    <text evidence="1">The sequence shown here is derived from an EMBL/GenBank/DDBJ whole genome shotgun (WGS) entry which is preliminary data.</text>
</comment>
<gene>
    <name evidence="1" type="ORF">DKK79_11135</name>
</gene>